<keyword evidence="4" id="KW-0804">Transcription</keyword>
<dbReference type="InterPro" id="IPR050661">
    <property type="entry name" value="BglG_antiterminators"/>
</dbReference>
<dbReference type="Pfam" id="PF05043">
    <property type="entry name" value="Mga"/>
    <property type="match status" value="1"/>
</dbReference>
<dbReference type="PANTHER" id="PTHR30185">
    <property type="entry name" value="CRYPTIC BETA-GLUCOSIDE BGL OPERON ANTITERMINATOR"/>
    <property type="match status" value="1"/>
</dbReference>
<evidence type="ECO:0000313" key="8">
    <source>
        <dbReference type="Proteomes" id="UP001230220"/>
    </source>
</evidence>
<dbReference type="SUPFAM" id="SSF55804">
    <property type="entry name" value="Phoshotransferase/anion transport protein"/>
    <property type="match status" value="1"/>
</dbReference>
<keyword evidence="2" id="KW-0805">Transcription regulation</keyword>
<dbReference type="EMBL" id="JAUSUR010000009">
    <property type="protein sequence ID" value="MDQ0363094.1"/>
    <property type="molecule type" value="Genomic_DNA"/>
</dbReference>
<protein>
    <submittedName>
        <fullName evidence="7">Lichenan operon transcriptional antiterminator</fullName>
    </submittedName>
</protein>
<dbReference type="InterPro" id="IPR002178">
    <property type="entry name" value="PTS_EIIA_type-2_dom"/>
</dbReference>
<feature type="domain" description="PTS EIIA type-2" evidence="5">
    <location>
        <begin position="478"/>
        <end position="618"/>
    </location>
</feature>
<dbReference type="PROSITE" id="PS51372">
    <property type="entry name" value="PRD_2"/>
    <property type="match status" value="2"/>
</dbReference>
<dbReference type="Gene3D" id="1.10.1790.10">
    <property type="entry name" value="PRD domain"/>
    <property type="match status" value="2"/>
</dbReference>
<evidence type="ECO:0000259" key="6">
    <source>
        <dbReference type="PROSITE" id="PS51372"/>
    </source>
</evidence>
<dbReference type="Gene3D" id="3.40.930.10">
    <property type="entry name" value="Mannitol-specific EII, Chain A"/>
    <property type="match status" value="1"/>
</dbReference>
<dbReference type="PANTHER" id="PTHR30185:SF13">
    <property type="entry name" value="LICABCH OPERON REGULATOR-RELATED"/>
    <property type="match status" value="1"/>
</dbReference>
<dbReference type="RefSeq" id="WP_307411652.1">
    <property type="nucleotide sequence ID" value="NZ_JAUSUR010000009.1"/>
</dbReference>
<evidence type="ECO:0000313" key="7">
    <source>
        <dbReference type="EMBL" id="MDQ0363094.1"/>
    </source>
</evidence>
<evidence type="ECO:0000256" key="3">
    <source>
        <dbReference type="ARBA" id="ARBA00023159"/>
    </source>
</evidence>
<gene>
    <name evidence="7" type="ORF">J2S15_003855</name>
</gene>
<proteinExistence type="predicted"/>
<comment type="caution">
    <text evidence="7">The sequence shown here is derived from an EMBL/GenBank/DDBJ whole genome shotgun (WGS) entry which is preliminary data.</text>
</comment>
<dbReference type="Proteomes" id="UP001230220">
    <property type="component" value="Unassembled WGS sequence"/>
</dbReference>
<accession>A0ABU0E8P5</accession>
<dbReference type="InterPro" id="IPR007737">
    <property type="entry name" value="Mga_HTH"/>
</dbReference>
<feature type="domain" description="PRD" evidence="6">
    <location>
        <begin position="273"/>
        <end position="380"/>
    </location>
</feature>
<organism evidence="7 8">
    <name type="scientific">Breznakia pachnodae</name>
    <dbReference type="NCBI Taxonomy" id="265178"/>
    <lineage>
        <taxon>Bacteria</taxon>
        <taxon>Bacillati</taxon>
        <taxon>Bacillota</taxon>
        <taxon>Erysipelotrichia</taxon>
        <taxon>Erysipelotrichales</taxon>
        <taxon>Erysipelotrichaceae</taxon>
        <taxon>Breznakia</taxon>
    </lineage>
</organism>
<evidence type="ECO:0000259" key="5">
    <source>
        <dbReference type="PROSITE" id="PS51094"/>
    </source>
</evidence>
<dbReference type="SUPFAM" id="SSF63520">
    <property type="entry name" value="PTS-regulatory domain, PRD"/>
    <property type="match status" value="2"/>
</dbReference>
<keyword evidence="3" id="KW-0010">Activator</keyword>
<evidence type="ECO:0000256" key="4">
    <source>
        <dbReference type="ARBA" id="ARBA00023163"/>
    </source>
</evidence>
<dbReference type="InterPro" id="IPR011608">
    <property type="entry name" value="PRD"/>
</dbReference>
<dbReference type="Pfam" id="PF08280">
    <property type="entry name" value="HTH_Mga"/>
    <property type="match status" value="1"/>
</dbReference>
<feature type="domain" description="PRD" evidence="6">
    <location>
        <begin position="168"/>
        <end position="272"/>
    </location>
</feature>
<dbReference type="InterPro" id="IPR036388">
    <property type="entry name" value="WH-like_DNA-bd_sf"/>
</dbReference>
<keyword evidence="1" id="KW-0677">Repeat</keyword>
<evidence type="ECO:0000256" key="1">
    <source>
        <dbReference type="ARBA" id="ARBA00022737"/>
    </source>
</evidence>
<dbReference type="Gene3D" id="1.10.10.10">
    <property type="entry name" value="Winged helix-like DNA-binding domain superfamily/Winged helix DNA-binding domain"/>
    <property type="match status" value="1"/>
</dbReference>
<dbReference type="InterPro" id="IPR036634">
    <property type="entry name" value="PRD_sf"/>
</dbReference>
<dbReference type="InterPro" id="IPR016152">
    <property type="entry name" value="PTrfase/Anion_transptr"/>
</dbReference>
<keyword evidence="8" id="KW-1185">Reference proteome</keyword>
<sequence length="619" mass="71539">MDKRWIQIIQLLYETDHSVTVKELSSKMQLSSKTIKNLININQSNCEEYGFSISYHLTKGYSINIQNENDFYNFFLKEHIASDEVENRINYMIGRLVENEDYIRIEDIADELFVSRATLDRLMPVVKEIVAKYDLTISKKPKYGIKLKGSEVNKRICYAHEVKSSKQNNNEEMTIKIQKILFDTIKKYDLILNDINFYNLVQHCVIAINRIKSDNVMEKQTFSDNQDNIEKEKQAAKEIVQKFENEFDIHIPNSEEHYIIMHLLGKRILIGQTISEDIFACIDDILEYIKQKENIDFNNDQELKTALALHIQPLLSRLKFGLKQENPNLTDIKREMSKGYELALCASTVIQDKYGLKSNEDEIAYLALHFAVALDKRKKPVIDKQIVVVCSSGRGTAKLLQHRLIDRYHFKPENLVLLSSFMLEDYDFSNTLCILTTIPLNIKTDISIIIIDMIFNERSAAKVDKAIQSLTLLEELSTMLNIKLFFKDVKLSSKEEVLEFLCNNIVSVYDDVDEDFYNQVMQREDSSSTEVGNLVAIPHPFNYQGYRVILSFISLKKPIKWKFGEVQLVILMALPNEDLLILNEISDLITSIVSDINKVNALISDTSLDKFIEIIKGGE</sequence>
<reference evidence="7 8" key="1">
    <citation type="submission" date="2023-07" db="EMBL/GenBank/DDBJ databases">
        <title>Genomic Encyclopedia of Type Strains, Phase IV (KMG-IV): sequencing the most valuable type-strain genomes for metagenomic binning, comparative biology and taxonomic classification.</title>
        <authorList>
            <person name="Goeker M."/>
        </authorList>
    </citation>
    <scope>NUCLEOTIDE SEQUENCE [LARGE SCALE GENOMIC DNA]</scope>
    <source>
        <strain evidence="7 8">DSM 16784</strain>
    </source>
</reference>
<dbReference type="InterPro" id="IPR013199">
    <property type="entry name" value="HTH_Mga_DNA-bd_dom"/>
</dbReference>
<dbReference type="PROSITE" id="PS51094">
    <property type="entry name" value="PTS_EIIA_TYPE_2"/>
    <property type="match status" value="1"/>
</dbReference>
<evidence type="ECO:0000256" key="2">
    <source>
        <dbReference type="ARBA" id="ARBA00023015"/>
    </source>
</evidence>
<dbReference type="Pfam" id="PF00359">
    <property type="entry name" value="PTS_EIIA_2"/>
    <property type="match status" value="1"/>
</dbReference>
<name>A0ABU0E8P5_9FIRM</name>
<dbReference type="Pfam" id="PF00874">
    <property type="entry name" value="PRD"/>
    <property type="match status" value="2"/>
</dbReference>